<evidence type="ECO:0000313" key="2">
    <source>
        <dbReference type="Proteomes" id="UP000821845"/>
    </source>
</evidence>
<reference evidence="1" key="1">
    <citation type="submission" date="2020-05" db="EMBL/GenBank/DDBJ databases">
        <title>Large-scale comparative analyses of tick genomes elucidate their genetic diversity and vector capacities.</title>
        <authorList>
            <person name="Jia N."/>
            <person name="Wang J."/>
            <person name="Shi W."/>
            <person name="Du L."/>
            <person name="Sun Y."/>
            <person name="Zhan W."/>
            <person name="Jiang J."/>
            <person name="Wang Q."/>
            <person name="Zhang B."/>
            <person name="Ji P."/>
            <person name="Sakyi L.B."/>
            <person name="Cui X."/>
            <person name="Yuan T."/>
            <person name="Jiang B."/>
            <person name="Yang W."/>
            <person name="Lam T.T.-Y."/>
            <person name="Chang Q."/>
            <person name="Ding S."/>
            <person name="Wang X."/>
            <person name="Zhu J."/>
            <person name="Ruan X."/>
            <person name="Zhao L."/>
            <person name="Wei J."/>
            <person name="Que T."/>
            <person name="Du C."/>
            <person name="Cheng J."/>
            <person name="Dai P."/>
            <person name="Han X."/>
            <person name="Huang E."/>
            <person name="Gao Y."/>
            <person name="Liu J."/>
            <person name="Shao H."/>
            <person name="Ye R."/>
            <person name="Li L."/>
            <person name="Wei W."/>
            <person name="Wang X."/>
            <person name="Wang C."/>
            <person name="Yang T."/>
            <person name="Huo Q."/>
            <person name="Li W."/>
            <person name="Guo W."/>
            <person name="Chen H."/>
            <person name="Zhou L."/>
            <person name="Ni X."/>
            <person name="Tian J."/>
            <person name="Zhou Y."/>
            <person name="Sheng Y."/>
            <person name="Liu T."/>
            <person name="Pan Y."/>
            <person name="Xia L."/>
            <person name="Li J."/>
            <person name="Zhao F."/>
            <person name="Cao W."/>
        </authorList>
    </citation>
    <scope>NUCLEOTIDE SEQUENCE</scope>
    <source>
        <strain evidence="1">Hyas-2018</strain>
    </source>
</reference>
<accession>A0ACB7TK95</accession>
<name>A0ACB7TK95_HYAAI</name>
<sequence>MPTYAKPKTFTRNVDAHCEVNMRNETYRVEWPSTVPEITVELPPNFPGGRPFYTLRAVVVPLALLEAASEVPPKLARTLPLPQYGLVSAKARTTSKFLPHQLAPFAVNAFTGDVTLTDALRPNGRNRNDVSALGGCYKRQLGPDERILNRT</sequence>
<dbReference type="Proteomes" id="UP000821845">
    <property type="component" value="Chromosome 1"/>
</dbReference>
<comment type="caution">
    <text evidence="1">The sequence shown here is derived from an EMBL/GenBank/DDBJ whole genome shotgun (WGS) entry which is preliminary data.</text>
</comment>
<dbReference type="EMBL" id="CM023481">
    <property type="protein sequence ID" value="KAH6947488.1"/>
    <property type="molecule type" value="Genomic_DNA"/>
</dbReference>
<keyword evidence="2" id="KW-1185">Reference proteome</keyword>
<proteinExistence type="predicted"/>
<evidence type="ECO:0000313" key="1">
    <source>
        <dbReference type="EMBL" id="KAH6947488.1"/>
    </source>
</evidence>
<protein>
    <submittedName>
        <fullName evidence="1">Uncharacterized protein</fullName>
    </submittedName>
</protein>
<organism evidence="1 2">
    <name type="scientific">Hyalomma asiaticum</name>
    <name type="common">Tick</name>
    <dbReference type="NCBI Taxonomy" id="266040"/>
    <lineage>
        <taxon>Eukaryota</taxon>
        <taxon>Metazoa</taxon>
        <taxon>Ecdysozoa</taxon>
        <taxon>Arthropoda</taxon>
        <taxon>Chelicerata</taxon>
        <taxon>Arachnida</taxon>
        <taxon>Acari</taxon>
        <taxon>Parasitiformes</taxon>
        <taxon>Ixodida</taxon>
        <taxon>Ixodoidea</taxon>
        <taxon>Ixodidae</taxon>
        <taxon>Hyalomminae</taxon>
        <taxon>Hyalomma</taxon>
    </lineage>
</organism>
<gene>
    <name evidence="1" type="ORF">HPB50_019204</name>
</gene>